<name>A0A7R9BDF7_TIMSH</name>
<organism evidence="1">
    <name type="scientific">Timema shepardi</name>
    <name type="common">Walking stick</name>
    <dbReference type="NCBI Taxonomy" id="629360"/>
    <lineage>
        <taxon>Eukaryota</taxon>
        <taxon>Metazoa</taxon>
        <taxon>Ecdysozoa</taxon>
        <taxon>Arthropoda</taxon>
        <taxon>Hexapoda</taxon>
        <taxon>Insecta</taxon>
        <taxon>Pterygota</taxon>
        <taxon>Neoptera</taxon>
        <taxon>Polyneoptera</taxon>
        <taxon>Phasmatodea</taxon>
        <taxon>Timematodea</taxon>
        <taxon>Timematoidea</taxon>
        <taxon>Timematidae</taxon>
        <taxon>Timema</taxon>
    </lineage>
</organism>
<reference evidence="1" key="1">
    <citation type="submission" date="2020-11" db="EMBL/GenBank/DDBJ databases">
        <authorList>
            <person name="Tran Van P."/>
        </authorList>
    </citation>
    <scope>NUCLEOTIDE SEQUENCE</scope>
</reference>
<proteinExistence type="predicted"/>
<dbReference type="AlphaFoldDB" id="A0A7R9BDF7"/>
<dbReference type="EMBL" id="OC044213">
    <property type="protein sequence ID" value="CAD7269970.1"/>
    <property type="molecule type" value="Genomic_DNA"/>
</dbReference>
<protein>
    <submittedName>
        <fullName evidence="1">Uncharacterized protein</fullName>
    </submittedName>
</protein>
<gene>
    <name evidence="1" type="ORF">TSIB3V08_LOCUS13970</name>
</gene>
<accession>A0A7R9BDF7</accession>
<sequence>MTKADECTSEATNEGEKWTTNSSQCLVVEGLLLLLRDTLLVLPDNMAHQVLNHVVRAEALLVMANHADNRVRTAVVKVLCAYLQRSTDEEVNKFLKLKGFHQLANQLALYPACVELVEACVTLVTRCHAPLEDQLEVSSLSDLSFLQLHSFPPLLALLPRAVRDVGLCHNMVLFLREVVTKVGSQHGAVSPRGGH</sequence>
<evidence type="ECO:0000313" key="1">
    <source>
        <dbReference type="EMBL" id="CAD7269970.1"/>
    </source>
</evidence>